<proteinExistence type="predicted"/>
<organism evidence="1 2">
    <name type="scientific">Luteimonas lutimaris</name>
    <dbReference type="NCBI Taxonomy" id="698645"/>
    <lineage>
        <taxon>Bacteria</taxon>
        <taxon>Pseudomonadati</taxon>
        <taxon>Pseudomonadota</taxon>
        <taxon>Gammaproteobacteria</taxon>
        <taxon>Lysobacterales</taxon>
        <taxon>Lysobacteraceae</taxon>
        <taxon>Luteimonas</taxon>
    </lineage>
</organism>
<gene>
    <name evidence="1" type="ORF">GCM10022229_24380</name>
</gene>
<dbReference type="EMBL" id="BAAAZU010000024">
    <property type="protein sequence ID" value="GAA3929791.1"/>
    <property type="molecule type" value="Genomic_DNA"/>
</dbReference>
<protein>
    <submittedName>
        <fullName evidence="1">Uncharacterized protein</fullName>
    </submittedName>
</protein>
<accession>A0ABP7MTA5</accession>
<dbReference type="Proteomes" id="UP001501727">
    <property type="component" value="Unassembled WGS sequence"/>
</dbReference>
<evidence type="ECO:0000313" key="1">
    <source>
        <dbReference type="EMBL" id="GAA3929791.1"/>
    </source>
</evidence>
<comment type="caution">
    <text evidence="1">The sequence shown here is derived from an EMBL/GenBank/DDBJ whole genome shotgun (WGS) entry which is preliminary data.</text>
</comment>
<name>A0ABP7MTA5_9GAMM</name>
<keyword evidence="2" id="KW-1185">Reference proteome</keyword>
<evidence type="ECO:0000313" key="2">
    <source>
        <dbReference type="Proteomes" id="UP001501727"/>
    </source>
</evidence>
<reference evidence="2" key="1">
    <citation type="journal article" date="2019" name="Int. J. Syst. Evol. Microbiol.">
        <title>The Global Catalogue of Microorganisms (GCM) 10K type strain sequencing project: providing services to taxonomists for standard genome sequencing and annotation.</title>
        <authorList>
            <consortium name="The Broad Institute Genomics Platform"/>
            <consortium name="The Broad Institute Genome Sequencing Center for Infectious Disease"/>
            <person name="Wu L."/>
            <person name="Ma J."/>
        </authorList>
    </citation>
    <scope>NUCLEOTIDE SEQUENCE [LARGE SCALE GENOMIC DNA]</scope>
    <source>
        <strain evidence="2">JCM 16916</strain>
    </source>
</reference>
<sequence>MAIRGFTRCCGEGRSGELAPDGAPDARAWHACPLSRIYCRRPDLARFLASVESRAHEVAVNHIDQVRVPDITCLKVSSQCPLF</sequence>